<comment type="similarity">
    <text evidence="4 5 7">Belongs to the succinate/malate CoA ligase alpha subunit family.</text>
</comment>
<comment type="catalytic activity">
    <reaction evidence="5">
        <text>GTP + succinate + CoA = succinyl-CoA + GDP + phosphate</text>
        <dbReference type="Rhea" id="RHEA:22120"/>
        <dbReference type="ChEBI" id="CHEBI:30031"/>
        <dbReference type="ChEBI" id="CHEBI:37565"/>
        <dbReference type="ChEBI" id="CHEBI:43474"/>
        <dbReference type="ChEBI" id="CHEBI:57287"/>
        <dbReference type="ChEBI" id="CHEBI:57292"/>
        <dbReference type="ChEBI" id="CHEBI:58189"/>
    </reaction>
</comment>
<gene>
    <name evidence="5" type="primary">sucD</name>
    <name evidence="10" type="ORF">A3G33_05930</name>
</gene>
<comment type="subunit">
    <text evidence="5 8">Heterotetramer of two alpha and two beta subunits.</text>
</comment>
<keyword evidence="1 5" id="KW-0816">Tricarboxylic acid cycle</keyword>
<dbReference type="NCBIfam" id="TIGR01019">
    <property type="entry name" value="sucCoAalpha"/>
    <property type="match status" value="1"/>
</dbReference>
<dbReference type="InterPro" id="IPR017440">
    <property type="entry name" value="Cit_synth/succinyl-CoA_lig_AS"/>
</dbReference>
<dbReference type="Gene3D" id="3.40.50.720">
    <property type="entry name" value="NAD(P)-binding Rossmann-like Domain"/>
    <property type="match status" value="1"/>
</dbReference>
<evidence type="ECO:0000256" key="5">
    <source>
        <dbReference type="HAMAP-Rule" id="MF_01988"/>
    </source>
</evidence>
<feature type="active site" description="Tele-phosphohistidine intermediate" evidence="5 6">
    <location>
        <position position="246"/>
    </location>
</feature>
<dbReference type="HAMAP" id="MF_01988">
    <property type="entry name" value="Succ_CoA_alpha"/>
    <property type="match status" value="1"/>
</dbReference>
<dbReference type="EMBL" id="MHFR01000009">
    <property type="protein sequence ID" value="OGW99328.1"/>
    <property type="molecule type" value="Genomic_DNA"/>
</dbReference>
<accession>A0A1G1L2H8</accession>
<dbReference type="PROSITE" id="PS00399">
    <property type="entry name" value="SUCCINYL_COA_LIG_2"/>
    <property type="match status" value="1"/>
</dbReference>
<dbReference type="InterPro" id="IPR005810">
    <property type="entry name" value="CoA_lig_alpha"/>
</dbReference>
<dbReference type="Gene3D" id="3.40.50.261">
    <property type="entry name" value="Succinyl-CoA synthetase domains"/>
    <property type="match status" value="1"/>
</dbReference>
<dbReference type="GO" id="GO:0009361">
    <property type="term" value="C:succinate-CoA ligase complex (ADP-forming)"/>
    <property type="evidence" value="ECO:0007669"/>
    <property type="project" value="TreeGrafter"/>
</dbReference>
<evidence type="ECO:0000259" key="9">
    <source>
        <dbReference type="SMART" id="SM00881"/>
    </source>
</evidence>
<protein>
    <recommendedName>
        <fullName evidence="5">Succinate--CoA ligase [ADP-forming] subunit alpha</fullName>
        <ecNumber evidence="5">6.2.1.5</ecNumber>
    </recommendedName>
    <alternativeName>
        <fullName evidence="5">Succinyl-CoA synthetase subunit alpha</fullName>
        <shortName evidence="5">SCS-alpha</shortName>
    </alternativeName>
</protein>
<dbReference type="GO" id="GO:0000166">
    <property type="term" value="F:nucleotide binding"/>
    <property type="evidence" value="ECO:0007669"/>
    <property type="project" value="UniProtKB-KW"/>
</dbReference>
<dbReference type="InterPro" id="IPR005811">
    <property type="entry name" value="SUCC_ACL_C"/>
</dbReference>
<comment type="catalytic activity">
    <reaction evidence="5 8">
        <text>succinate + ATP + CoA = succinyl-CoA + ADP + phosphate</text>
        <dbReference type="Rhea" id="RHEA:17661"/>
        <dbReference type="ChEBI" id="CHEBI:30031"/>
        <dbReference type="ChEBI" id="CHEBI:30616"/>
        <dbReference type="ChEBI" id="CHEBI:43474"/>
        <dbReference type="ChEBI" id="CHEBI:57287"/>
        <dbReference type="ChEBI" id="CHEBI:57292"/>
        <dbReference type="ChEBI" id="CHEBI:456216"/>
        <dbReference type="EC" id="6.2.1.5"/>
    </reaction>
</comment>
<evidence type="ECO:0000256" key="1">
    <source>
        <dbReference type="ARBA" id="ARBA00022532"/>
    </source>
</evidence>
<dbReference type="InterPro" id="IPR003781">
    <property type="entry name" value="CoA-bd"/>
</dbReference>
<dbReference type="Pfam" id="PF02629">
    <property type="entry name" value="CoA_binding"/>
    <property type="match status" value="1"/>
</dbReference>
<dbReference type="InterPro" id="IPR036291">
    <property type="entry name" value="NAD(P)-bd_dom_sf"/>
</dbReference>
<dbReference type="EC" id="6.2.1.5" evidence="5"/>
<dbReference type="AlphaFoldDB" id="A0A1G1L2H8"/>
<dbReference type="FunFam" id="3.40.50.720:FF:000277">
    <property type="entry name" value="Succinate--CoA ligase [ADP-forming] subunit alpha"/>
    <property type="match status" value="1"/>
</dbReference>
<dbReference type="Pfam" id="PF00549">
    <property type="entry name" value="Ligase_CoA"/>
    <property type="match status" value="1"/>
</dbReference>
<dbReference type="NCBIfam" id="NF004230">
    <property type="entry name" value="PRK05678.1"/>
    <property type="match status" value="1"/>
</dbReference>
<proteinExistence type="inferred from homology"/>
<evidence type="ECO:0000313" key="10">
    <source>
        <dbReference type="EMBL" id="OGW99328.1"/>
    </source>
</evidence>
<keyword evidence="2 5" id="KW-0436">Ligase</keyword>
<dbReference type="SUPFAM" id="SSF52210">
    <property type="entry name" value="Succinyl-CoA synthetase domains"/>
    <property type="match status" value="1"/>
</dbReference>
<organism evidence="10 11">
    <name type="scientific">Candidatus Danuiimicrobium aquiferis</name>
    <dbReference type="NCBI Taxonomy" id="1801832"/>
    <lineage>
        <taxon>Bacteria</taxon>
        <taxon>Pseudomonadati</taxon>
        <taxon>Candidatus Omnitrophota</taxon>
        <taxon>Candidatus Danuiimicrobium</taxon>
    </lineage>
</organism>
<evidence type="ECO:0000256" key="8">
    <source>
        <dbReference type="RuleBase" id="RU000699"/>
    </source>
</evidence>
<dbReference type="PANTHER" id="PTHR11117:SF2">
    <property type="entry name" value="SUCCINATE--COA LIGASE [ADP_GDP-FORMING] SUBUNIT ALPHA, MITOCHONDRIAL"/>
    <property type="match status" value="1"/>
</dbReference>
<dbReference type="UniPathway" id="UPA00223">
    <property type="reaction ID" value="UER00999"/>
</dbReference>
<feature type="binding site" evidence="5">
    <location>
        <position position="159"/>
    </location>
    <ligand>
        <name>substrate</name>
        <note>ligand shared with subunit beta</note>
    </ligand>
</feature>
<dbReference type="FunFam" id="3.40.50.261:FF:000006">
    <property type="entry name" value="Succinate--CoA ligase [ADP-forming] subunit alpha"/>
    <property type="match status" value="1"/>
</dbReference>
<evidence type="ECO:0000256" key="3">
    <source>
        <dbReference type="ARBA" id="ARBA00022741"/>
    </source>
</evidence>
<dbReference type="GO" id="GO:0006099">
    <property type="term" value="P:tricarboxylic acid cycle"/>
    <property type="evidence" value="ECO:0007669"/>
    <property type="project" value="UniProtKB-UniRule"/>
</dbReference>
<feature type="binding site" evidence="5">
    <location>
        <begin position="96"/>
        <end position="98"/>
    </location>
    <ligand>
        <name>CoA</name>
        <dbReference type="ChEBI" id="CHEBI:57287"/>
    </ligand>
</feature>
<feature type="domain" description="CoA-binding" evidence="9">
    <location>
        <begin position="4"/>
        <end position="100"/>
    </location>
</feature>
<evidence type="ECO:0000256" key="4">
    <source>
        <dbReference type="ARBA" id="ARBA00060724"/>
    </source>
</evidence>
<evidence type="ECO:0000256" key="2">
    <source>
        <dbReference type="ARBA" id="ARBA00022598"/>
    </source>
</evidence>
<keyword evidence="3 5" id="KW-0547">Nucleotide-binding</keyword>
<comment type="caution">
    <text evidence="10">The sequence shown here is derived from an EMBL/GenBank/DDBJ whole genome shotgun (WGS) entry which is preliminary data.</text>
</comment>
<dbReference type="PIRSF" id="PIRSF001553">
    <property type="entry name" value="SucCS_alpha"/>
    <property type="match status" value="1"/>
</dbReference>
<sequence length="298" mass="31261">MGILADRDTKVIVQGMTGREGSFHTEQMLVYGTKVVGGVTPGKKGESVCGVPVFNTVKEAVSETQATASVIFVPARFAKEAICEAVEGGIKLILCITEGVPVQDMIYVIHVVKSKGVRLIGPNCPGIATAGETKLGIIPGSIFLRGNVGLASRSGTLTYEIVNGLTQAGLGQSTCAGLGGDPIIGTQFIDILPLFERDPQTEVIILIGEIGGTAEEEAAFYIKKMSKPIIGFISGRTAPRGKRMGHAGAIISGGQGTAESKVKAWQESGVFVAETTNEIPLLVKEALKKANHSKEVRK</sequence>
<feature type="binding site" evidence="5">
    <location>
        <begin position="17"/>
        <end position="20"/>
    </location>
    <ligand>
        <name>CoA</name>
        <dbReference type="ChEBI" id="CHEBI:57287"/>
    </ligand>
</feature>
<dbReference type="SUPFAM" id="SSF51735">
    <property type="entry name" value="NAD(P)-binding Rossmann-fold domains"/>
    <property type="match status" value="1"/>
</dbReference>
<feature type="binding site" evidence="5">
    <location>
        <position position="43"/>
    </location>
    <ligand>
        <name>CoA</name>
        <dbReference type="ChEBI" id="CHEBI:57287"/>
    </ligand>
</feature>
<reference evidence="10 11" key="1">
    <citation type="journal article" date="2016" name="Nat. Commun.">
        <title>Thousands of microbial genomes shed light on interconnected biogeochemical processes in an aquifer system.</title>
        <authorList>
            <person name="Anantharaman K."/>
            <person name="Brown C.T."/>
            <person name="Hug L.A."/>
            <person name="Sharon I."/>
            <person name="Castelle C.J."/>
            <person name="Probst A.J."/>
            <person name="Thomas B.C."/>
            <person name="Singh A."/>
            <person name="Wilkins M.J."/>
            <person name="Karaoz U."/>
            <person name="Brodie E.L."/>
            <person name="Williams K.H."/>
            <person name="Hubbard S.S."/>
            <person name="Banfield J.F."/>
        </authorList>
    </citation>
    <scope>NUCLEOTIDE SEQUENCE [LARGE SCALE GENOMIC DNA]</scope>
</reference>
<comment type="pathway">
    <text evidence="5 8">Carbohydrate metabolism; tricarboxylic acid cycle; succinate from succinyl-CoA (ligase route): step 1/1.</text>
</comment>
<dbReference type="SMART" id="SM00881">
    <property type="entry name" value="CoA_binding"/>
    <property type="match status" value="1"/>
</dbReference>
<dbReference type="GO" id="GO:0004775">
    <property type="term" value="F:succinate-CoA ligase (ADP-forming) activity"/>
    <property type="evidence" value="ECO:0007669"/>
    <property type="project" value="UniProtKB-UniRule"/>
</dbReference>
<dbReference type="PRINTS" id="PR01798">
    <property type="entry name" value="SCOASYNTHASE"/>
</dbReference>
<dbReference type="GO" id="GO:0004776">
    <property type="term" value="F:succinate-CoA ligase (GDP-forming) activity"/>
    <property type="evidence" value="ECO:0007669"/>
    <property type="project" value="TreeGrafter"/>
</dbReference>
<name>A0A1G1L2H8_9BACT</name>
<dbReference type="PANTHER" id="PTHR11117">
    <property type="entry name" value="SUCCINYL-COA LIGASE SUBUNIT ALPHA"/>
    <property type="match status" value="1"/>
</dbReference>
<evidence type="ECO:0000256" key="6">
    <source>
        <dbReference type="PIRSR" id="PIRSR001553-1"/>
    </source>
</evidence>
<evidence type="ECO:0000256" key="7">
    <source>
        <dbReference type="RuleBase" id="RU000677"/>
    </source>
</evidence>
<dbReference type="InterPro" id="IPR016102">
    <property type="entry name" value="Succinyl-CoA_synth-like"/>
</dbReference>
<comment type="function">
    <text evidence="5 8">Succinyl-CoA synthetase functions in the citric acid cycle (TCA), coupling the hydrolysis of succinyl-CoA to the synthesis of either ATP or GTP and thus represents the only step of substrate-level phosphorylation in the TCA. The alpha subunit of the enzyme binds the substrates coenzyme A and phosphate, while succinate binding and nucleotide specificity is provided by the beta subunit.</text>
</comment>
<evidence type="ECO:0000313" key="11">
    <source>
        <dbReference type="Proteomes" id="UP000178187"/>
    </source>
</evidence>
<dbReference type="Proteomes" id="UP000178187">
    <property type="component" value="Unassembled WGS sequence"/>
</dbReference>